<dbReference type="GO" id="GO:0042802">
    <property type="term" value="F:identical protein binding"/>
    <property type="evidence" value="ECO:0007669"/>
    <property type="project" value="TreeGrafter"/>
</dbReference>
<dbReference type="AlphaFoldDB" id="A0A4R6ZJD8"/>
<feature type="transmembrane region" description="Helical" evidence="2">
    <location>
        <begin position="33"/>
        <end position="50"/>
    </location>
</feature>
<dbReference type="STRING" id="1265846.PROCOU_00560"/>
<feature type="coiled-coil region" evidence="1">
    <location>
        <begin position="211"/>
        <end position="250"/>
    </location>
</feature>
<evidence type="ECO:0000313" key="4">
    <source>
        <dbReference type="Proteomes" id="UP000295558"/>
    </source>
</evidence>
<evidence type="ECO:0000256" key="2">
    <source>
        <dbReference type="SAM" id="Phobius"/>
    </source>
</evidence>
<keyword evidence="1" id="KW-0175">Coiled coil</keyword>
<keyword evidence="2" id="KW-0472">Membrane</keyword>
<proteinExistence type="predicted"/>
<name>A0A4R6ZJD8_9LIST</name>
<dbReference type="PANTHER" id="PTHR40448:SF1">
    <property type="entry name" value="TWO-COMPONENT SENSOR HISTIDINE KINASE"/>
    <property type="match status" value="1"/>
</dbReference>
<keyword evidence="2" id="KW-1133">Transmembrane helix</keyword>
<organism evidence="3 4">
    <name type="scientific">Listeria rocourtiae</name>
    <dbReference type="NCBI Taxonomy" id="647910"/>
    <lineage>
        <taxon>Bacteria</taxon>
        <taxon>Bacillati</taxon>
        <taxon>Bacillota</taxon>
        <taxon>Bacilli</taxon>
        <taxon>Bacillales</taxon>
        <taxon>Listeriaceae</taxon>
        <taxon>Listeria</taxon>
    </lineage>
</organism>
<keyword evidence="4" id="KW-1185">Reference proteome</keyword>
<feature type="transmembrane region" description="Helical" evidence="2">
    <location>
        <begin position="56"/>
        <end position="74"/>
    </location>
</feature>
<feature type="transmembrane region" description="Helical" evidence="2">
    <location>
        <begin position="156"/>
        <end position="178"/>
    </location>
</feature>
<feature type="transmembrane region" description="Helical" evidence="2">
    <location>
        <begin position="81"/>
        <end position="101"/>
    </location>
</feature>
<accession>A0A4R6ZJD8</accession>
<protein>
    <submittedName>
        <fullName evidence="3">Uncharacterized protein</fullName>
    </submittedName>
</protein>
<sequence>MYSSLFLWIAGTYQLFGIVVVTNVLAKKILSKRDVILTAVIMTIGGSLLLNTVQYYAAIYTLGVLALSLSWKGVHWGKSFVFAIVGQILFIISDYLVGVFAGKALGLHSQDYHATFLDAAYVMIIFVTPSLIVGYILALCINWIMRRDNLKSTVKYNEYALIFLLLLTIIIIYILIYLENILKLPIAVAELYIVIFSFLLLAIGIVFAIIIKVENERVDQMKQEQELAQLRDYTEKLEMLNNEMSLFKHDYINILASLRGYIDNGNQQNLEEYFQNSITPLTEKFNKEQLLK</sequence>
<feature type="transmembrane region" description="Helical" evidence="2">
    <location>
        <begin position="184"/>
        <end position="211"/>
    </location>
</feature>
<evidence type="ECO:0000313" key="3">
    <source>
        <dbReference type="EMBL" id="TDR52430.1"/>
    </source>
</evidence>
<gene>
    <name evidence="3" type="ORF">DFP96_108104</name>
</gene>
<keyword evidence="2" id="KW-0812">Transmembrane</keyword>
<dbReference type="PANTHER" id="PTHR40448">
    <property type="entry name" value="TWO-COMPONENT SENSOR HISTIDINE KINASE"/>
    <property type="match status" value="1"/>
</dbReference>
<feature type="transmembrane region" description="Helical" evidence="2">
    <location>
        <begin position="121"/>
        <end position="144"/>
    </location>
</feature>
<dbReference type="OrthoDB" id="2360799at2"/>
<evidence type="ECO:0000256" key="1">
    <source>
        <dbReference type="SAM" id="Coils"/>
    </source>
</evidence>
<dbReference type="RefSeq" id="WP_133620794.1">
    <property type="nucleotide sequence ID" value="NZ_SNZK01000008.1"/>
</dbReference>
<feature type="transmembrane region" description="Helical" evidence="2">
    <location>
        <begin position="6"/>
        <end position="26"/>
    </location>
</feature>
<comment type="caution">
    <text evidence="3">The sequence shown here is derived from an EMBL/GenBank/DDBJ whole genome shotgun (WGS) entry which is preliminary data.</text>
</comment>
<dbReference type="EMBL" id="SNZK01000008">
    <property type="protein sequence ID" value="TDR52430.1"/>
    <property type="molecule type" value="Genomic_DNA"/>
</dbReference>
<dbReference type="Proteomes" id="UP000295558">
    <property type="component" value="Unassembled WGS sequence"/>
</dbReference>
<reference evidence="3 4" key="1">
    <citation type="submission" date="2019-03" db="EMBL/GenBank/DDBJ databases">
        <title>Genomic Encyclopedia of Type Strains, Phase III (KMG-III): the genomes of soil and plant-associated and newly described type strains.</title>
        <authorList>
            <person name="Whitman W."/>
        </authorList>
    </citation>
    <scope>NUCLEOTIDE SEQUENCE [LARGE SCALE GENOMIC DNA]</scope>
    <source>
        <strain evidence="3 4">CECT 7972</strain>
    </source>
</reference>